<dbReference type="EMBL" id="FUEG01000001">
    <property type="protein sequence ID" value="SJK97564.1"/>
    <property type="molecule type" value="Genomic_DNA"/>
</dbReference>
<evidence type="ECO:0000256" key="5">
    <source>
        <dbReference type="ARBA" id="ARBA00023204"/>
    </source>
</evidence>
<sequence>MPDANMGYSSRESLVYDPDQDADEKRAVRKDYRSLTKNMEEYQSNLASLSIEQIEKDVGKADKLFDKVKGPQEATLDSAFLLMASNLGAQKARAMKSGAGAFDVDEFVSKLITFMGGRKFGDQIPDDDSEIDVAEDDPDSVLDWGRIGRKALAKSHRVPALSFMLGPLSIEVKKRAAVKRARLEKNKDEQRKPQELKEEDIARSENETTKNVALLETLLGEVSPINLFRFVINPHDFAQSVENIFHLSFLIRDGKVALDTEADGEPMIYLCAQPSDEDYENGLRKHQIVLEFDEATWKRAIEVFDIKEPTIPQRAAARTRLGDKCVIEDMSIIDLPPELVLKILLHASVADILHFTRTCSYLRHISLYNRQIWKNARDSHIIPLPPGNTLDTVDLSFCPFYASRAISLSVKWKSFTSVPPLKCSEARHLYHLPSWEPWIPQGPGTLSPTVCYILPGGRYVLLGRLSEMRDIATNVGIYDLKTAHGHLLDYPGRLDSLDWVSTDNGAHITISILLTVAERGPTVADEVHRRLRIFSIDCSTALSQDDSSPQIVQTGDIRLPPGSFARSVVLRDSVACLHGGSELFFIDVNLKSGICVSPRPERANGTPSASSTDVNFDIDDIFLHPRRQCVLLLTSRRVFVQDLSWNASLFLEVYDTSSLEMPAVQGEWAFRTLKTTTIASLNLVDILWKDHQMIRLIDSNVTAFEVFSRAVERNENEYEEADDEIKLKLYTYLIDEESWSLVSDKPSISILAEGTFTYRLIISKAPSGQSAMFMNLYAEKHRVYILYSLAMGDGPIDDLRSLQLPDGIRLTSSALAFDDVSGTLITYAKGHLLSIQY</sequence>
<dbReference type="Pfam" id="PF12937">
    <property type="entry name" value="F-box-like"/>
    <property type="match status" value="1"/>
</dbReference>
<evidence type="ECO:0000256" key="2">
    <source>
        <dbReference type="ARBA" id="ARBA00008997"/>
    </source>
</evidence>
<keyword evidence="10" id="KW-1185">Reference proteome</keyword>
<dbReference type="STRING" id="47428.A0A284QM69"/>
<protein>
    <recommendedName>
        <fullName evidence="8">F-box domain-containing protein</fullName>
    </recommendedName>
</protein>
<evidence type="ECO:0000256" key="7">
    <source>
        <dbReference type="SAM" id="MobiDB-lite"/>
    </source>
</evidence>
<name>A0A284QM69_ARMOS</name>
<dbReference type="AlphaFoldDB" id="A0A284QM69"/>
<evidence type="ECO:0000259" key="8">
    <source>
        <dbReference type="PROSITE" id="PS50181"/>
    </source>
</evidence>
<feature type="domain" description="F-box" evidence="8">
    <location>
        <begin position="329"/>
        <end position="376"/>
    </location>
</feature>
<evidence type="ECO:0000256" key="1">
    <source>
        <dbReference type="ARBA" id="ARBA00004123"/>
    </source>
</evidence>
<evidence type="ECO:0000256" key="4">
    <source>
        <dbReference type="ARBA" id="ARBA00023172"/>
    </source>
</evidence>
<dbReference type="CDD" id="cd09917">
    <property type="entry name" value="F-box_SF"/>
    <property type="match status" value="1"/>
</dbReference>
<keyword evidence="5" id="KW-0234">DNA repair</keyword>
<dbReference type="InterPro" id="IPR014854">
    <property type="entry name" value="Nse4_C"/>
</dbReference>
<dbReference type="Pfam" id="PF15412">
    <property type="entry name" value="Nse4-Nse3_bdg"/>
    <property type="match status" value="1"/>
</dbReference>
<dbReference type="PROSITE" id="PS50181">
    <property type="entry name" value="FBOX"/>
    <property type="match status" value="1"/>
</dbReference>
<dbReference type="GO" id="GO:0005634">
    <property type="term" value="C:nucleus"/>
    <property type="evidence" value="ECO:0007669"/>
    <property type="project" value="UniProtKB-SubCell"/>
</dbReference>
<dbReference type="InterPro" id="IPR001810">
    <property type="entry name" value="F-box_dom"/>
</dbReference>
<organism evidence="9 10">
    <name type="scientific">Armillaria ostoyae</name>
    <name type="common">Armillaria root rot fungus</name>
    <dbReference type="NCBI Taxonomy" id="47428"/>
    <lineage>
        <taxon>Eukaryota</taxon>
        <taxon>Fungi</taxon>
        <taxon>Dikarya</taxon>
        <taxon>Basidiomycota</taxon>
        <taxon>Agaricomycotina</taxon>
        <taxon>Agaricomycetes</taxon>
        <taxon>Agaricomycetidae</taxon>
        <taxon>Agaricales</taxon>
        <taxon>Marasmiineae</taxon>
        <taxon>Physalacriaceae</taxon>
        <taxon>Armillaria</taxon>
    </lineage>
</organism>
<dbReference type="GO" id="GO:0006281">
    <property type="term" value="P:DNA repair"/>
    <property type="evidence" value="ECO:0007669"/>
    <property type="project" value="UniProtKB-KW"/>
</dbReference>
<evidence type="ECO:0000313" key="9">
    <source>
        <dbReference type="EMBL" id="SJK97564.1"/>
    </source>
</evidence>
<feature type="region of interest" description="Disordered" evidence="7">
    <location>
        <begin position="182"/>
        <end position="203"/>
    </location>
</feature>
<dbReference type="InterPro" id="IPR036047">
    <property type="entry name" value="F-box-like_dom_sf"/>
</dbReference>
<reference evidence="10" key="1">
    <citation type="journal article" date="2017" name="Nat. Ecol. Evol.">
        <title>Genome expansion and lineage-specific genetic innovations in the forest pathogenic fungi Armillaria.</title>
        <authorList>
            <person name="Sipos G."/>
            <person name="Prasanna A.N."/>
            <person name="Walter M.C."/>
            <person name="O'Connor E."/>
            <person name="Balint B."/>
            <person name="Krizsan K."/>
            <person name="Kiss B."/>
            <person name="Hess J."/>
            <person name="Varga T."/>
            <person name="Slot J."/>
            <person name="Riley R."/>
            <person name="Boka B."/>
            <person name="Rigling D."/>
            <person name="Barry K."/>
            <person name="Lee J."/>
            <person name="Mihaltcheva S."/>
            <person name="LaButti K."/>
            <person name="Lipzen A."/>
            <person name="Waldron R."/>
            <person name="Moloney N.M."/>
            <person name="Sperisen C."/>
            <person name="Kredics L."/>
            <person name="Vagvoelgyi C."/>
            <person name="Patrignani A."/>
            <person name="Fitzpatrick D."/>
            <person name="Nagy I."/>
            <person name="Doyle S."/>
            <person name="Anderson J.B."/>
            <person name="Grigoriev I.V."/>
            <person name="Gueldener U."/>
            <person name="Muensterkoetter M."/>
            <person name="Nagy L.G."/>
        </authorList>
    </citation>
    <scope>NUCLEOTIDE SEQUENCE [LARGE SCALE GENOMIC DNA]</scope>
    <source>
        <strain evidence="10">C18/9</strain>
    </source>
</reference>
<dbReference type="PANTHER" id="PTHR16140">
    <property type="entry name" value="NON-STRUCTURAL MAINTENANCE OF CHROMOSOMES ELEMENT 4"/>
    <property type="match status" value="1"/>
</dbReference>
<evidence type="ECO:0000256" key="3">
    <source>
        <dbReference type="ARBA" id="ARBA00022763"/>
    </source>
</evidence>
<evidence type="ECO:0000256" key="6">
    <source>
        <dbReference type="ARBA" id="ARBA00023242"/>
    </source>
</evidence>
<dbReference type="Gene3D" id="1.20.1280.50">
    <property type="match status" value="1"/>
</dbReference>
<dbReference type="Pfam" id="PF08743">
    <property type="entry name" value="Nse4_C"/>
    <property type="match status" value="1"/>
</dbReference>
<dbReference type="InterPro" id="IPR029225">
    <property type="entry name" value="Nse4_Nse3-bd"/>
</dbReference>
<dbReference type="Proteomes" id="UP000219338">
    <property type="component" value="Unassembled WGS sequence"/>
</dbReference>
<accession>A0A284QM69</accession>
<keyword evidence="6" id="KW-0539">Nucleus</keyword>
<keyword evidence="3" id="KW-0227">DNA damage</keyword>
<dbReference type="InterPro" id="IPR027786">
    <property type="entry name" value="Nse4/EID"/>
</dbReference>
<dbReference type="SUPFAM" id="SSF81383">
    <property type="entry name" value="F-box domain"/>
    <property type="match status" value="1"/>
</dbReference>
<dbReference type="OrthoDB" id="3018431at2759"/>
<proteinExistence type="inferred from homology"/>
<keyword evidence="4" id="KW-0233">DNA recombination</keyword>
<dbReference type="GO" id="GO:0030915">
    <property type="term" value="C:Smc5-Smc6 complex"/>
    <property type="evidence" value="ECO:0007669"/>
    <property type="project" value="InterPro"/>
</dbReference>
<feature type="region of interest" description="Disordered" evidence="7">
    <location>
        <begin position="1"/>
        <end position="26"/>
    </location>
</feature>
<comment type="similarity">
    <text evidence="2">Belongs to the NSE4 family.</text>
</comment>
<gene>
    <name evidence="9" type="ORF">ARMOST_00816</name>
</gene>
<comment type="subcellular location">
    <subcellularLocation>
        <location evidence="1">Nucleus</location>
    </subcellularLocation>
</comment>
<dbReference type="PANTHER" id="PTHR16140:SF0">
    <property type="entry name" value="NON-STRUCTURAL MAINTENANCE OF CHROMOSOMES ELEMENT 4"/>
    <property type="match status" value="1"/>
</dbReference>
<evidence type="ECO:0000313" key="10">
    <source>
        <dbReference type="Proteomes" id="UP000219338"/>
    </source>
</evidence>
<dbReference type="GO" id="GO:0006310">
    <property type="term" value="P:DNA recombination"/>
    <property type="evidence" value="ECO:0007669"/>
    <property type="project" value="UniProtKB-KW"/>
</dbReference>